<organism evidence="3 4">
    <name type="scientific">Kribbella sancticallisti</name>
    <dbReference type="NCBI Taxonomy" id="460087"/>
    <lineage>
        <taxon>Bacteria</taxon>
        <taxon>Bacillati</taxon>
        <taxon>Actinomycetota</taxon>
        <taxon>Actinomycetes</taxon>
        <taxon>Propionibacteriales</taxon>
        <taxon>Kribbellaceae</taxon>
        <taxon>Kribbella</taxon>
    </lineage>
</organism>
<dbReference type="Gene3D" id="1.10.101.10">
    <property type="entry name" value="PGBD-like superfamily/PGBD"/>
    <property type="match status" value="1"/>
</dbReference>
<dbReference type="RefSeq" id="WP_344221341.1">
    <property type="nucleotide sequence ID" value="NZ_BAAAOS010000056.1"/>
</dbReference>
<name>A0ABP4QHT8_9ACTN</name>
<feature type="domain" description="Peptidoglycan binding-like" evidence="2">
    <location>
        <begin position="140"/>
        <end position="194"/>
    </location>
</feature>
<comment type="caution">
    <text evidence="3">The sequence shown here is derived from an EMBL/GenBank/DDBJ whole genome shotgun (WGS) entry which is preliminary data.</text>
</comment>
<reference evidence="4" key="1">
    <citation type="journal article" date="2019" name="Int. J. Syst. Evol. Microbiol.">
        <title>The Global Catalogue of Microorganisms (GCM) 10K type strain sequencing project: providing services to taxonomists for standard genome sequencing and annotation.</title>
        <authorList>
            <consortium name="The Broad Institute Genomics Platform"/>
            <consortium name="The Broad Institute Genome Sequencing Center for Infectious Disease"/>
            <person name="Wu L."/>
            <person name="Ma J."/>
        </authorList>
    </citation>
    <scope>NUCLEOTIDE SEQUENCE [LARGE SCALE GENOMIC DNA]</scope>
    <source>
        <strain evidence="4">JCM 14969</strain>
    </source>
</reference>
<dbReference type="InterPro" id="IPR036366">
    <property type="entry name" value="PGBDSf"/>
</dbReference>
<evidence type="ECO:0000313" key="3">
    <source>
        <dbReference type="EMBL" id="GAA1608399.1"/>
    </source>
</evidence>
<protein>
    <recommendedName>
        <fullName evidence="2">Peptidoglycan binding-like domain-containing protein</fullName>
    </recommendedName>
</protein>
<dbReference type="InterPro" id="IPR036365">
    <property type="entry name" value="PGBD-like_sf"/>
</dbReference>
<dbReference type="Proteomes" id="UP001500393">
    <property type="component" value="Unassembled WGS sequence"/>
</dbReference>
<proteinExistence type="predicted"/>
<dbReference type="EMBL" id="BAAAOS010000056">
    <property type="protein sequence ID" value="GAA1608399.1"/>
    <property type="molecule type" value="Genomic_DNA"/>
</dbReference>
<feature type="compositionally biased region" description="Low complexity" evidence="1">
    <location>
        <begin position="39"/>
        <end position="48"/>
    </location>
</feature>
<keyword evidence="4" id="KW-1185">Reference proteome</keyword>
<gene>
    <name evidence="3" type="ORF">GCM10009789_73560</name>
</gene>
<dbReference type="Pfam" id="PF01471">
    <property type="entry name" value="PG_binding_1"/>
    <property type="match status" value="1"/>
</dbReference>
<evidence type="ECO:0000259" key="2">
    <source>
        <dbReference type="Pfam" id="PF01471"/>
    </source>
</evidence>
<accession>A0ABP4QHT8</accession>
<dbReference type="InterPro" id="IPR002477">
    <property type="entry name" value="Peptidoglycan-bd-like"/>
</dbReference>
<feature type="region of interest" description="Disordered" evidence="1">
    <location>
        <begin position="39"/>
        <end position="68"/>
    </location>
</feature>
<sequence>MALRIPSLRSLPKLTSRKTAVIVVILLSPIAVAGLAAKGQDQPASGGAPAPGGGAPAVQVQPAEDAAASDVRTEAEVQAEAEAQAAAALVQCRTARLIPVGRTGWGVPMPSVWQSTSTNCNLMYGDNPNRGSARSGDPDTAIRTLQRNLNYCYGYRLTVDGVYGSNTRAVVKAVQKRHKLTADGIYGPKTRSAINWRLFSSKTNTWSKACSSPL</sequence>
<evidence type="ECO:0000256" key="1">
    <source>
        <dbReference type="SAM" id="MobiDB-lite"/>
    </source>
</evidence>
<evidence type="ECO:0000313" key="4">
    <source>
        <dbReference type="Proteomes" id="UP001500393"/>
    </source>
</evidence>
<dbReference type="SUPFAM" id="SSF47090">
    <property type="entry name" value="PGBD-like"/>
    <property type="match status" value="1"/>
</dbReference>